<reference evidence="1 2" key="1">
    <citation type="submission" date="2020-08" db="EMBL/GenBank/DDBJ databases">
        <title>Genomic Encyclopedia of Type Strains, Phase III (KMG-III): the genomes of soil and plant-associated and newly described type strains.</title>
        <authorList>
            <person name="Whitman W."/>
        </authorList>
    </citation>
    <scope>NUCLEOTIDE SEQUENCE [LARGE SCALE GENOMIC DNA]</scope>
    <source>
        <strain evidence="1 2">CECT 3226</strain>
    </source>
</reference>
<sequence>MADHAPTRTPVPERVRTHADQTLTDLTMRQARDAPVRAAITEAGYEVADAVTA</sequence>
<gene>
    <name evidence="1" type="ORF">FHS32_002480</name>
</gene>
<evidence type="ECO:0000313" key="2">
    <source>
        <dbReference type="Proteomes" id="UP000568022"/>
    </source>
</evidence>
<name>A0A7W8F9U6_9ACTN</name>
<organism evidence="1 2">
    <name type="scientific">Streptomyces griseoloalbus</name>
    <dbReference type="NCBI Taxonomy" id="67303"/>
    <lineage>
        <taxon>Bacteria</taxon>
        <taxon>Bacillati</taxon>
        <taxon>Actinomycetota</taxon>
        <taxon>Actinomycetes</taxon>
        <taxon>Kitasatosporales</taxon>
        <taxon>Streptomycetaceae</taxon>
        <taxon>Streptomyces</taxon>
    </lineage>
</organism>
<dbReference type="EMBL" id="JACHJE010000005">
    <property type="protein sequence ID" value="MBB5125746.1"/>
    <property type="molecule type" value="Genomic_DNA"/>
</dbReference>
<dbReference type="Proteomes" id="UP000568022">
    <property type="component" value="Unassembled WGS sequence"/>
</dbReference>
<evidence type="ECO:0000313" key="1">
    <source>
        <dbReference type="EMBL" id="MBB5125746.1"/>
    </source>
</evidence>
<comment type="caution">
    <text evidence="1">The sequence shown here is derived from an EMBL/GenBank/DDBJ whole genome shotgun (WGS) entry which is preliminary data.</text>
</comment>
<dbReference type="AlphaFoldDB" id="A0A7W8F9U6"/>
<proteinExistence type="predicted"/>
<protein>
    <submittedName>
        <fullName evidence="1">Uncharacterized protein</fullName>
    </submittedName>
</protein>
<accession>A0A7W8F9U6</accession>
<keyword evidence="2" id="KW-1185">Reference proteome</keyword>